<dbReference type="PROSITE" id="PS50026">
    <property type="entry name" value="EGF_3"/>
    <property type="match status" value="7"/>
</dbReference>
<dbReference type="InterPro" id="IPR002049">
    <property type="entry name" value="LE_dom"/>
</dbReference>
<dbReference type="GO" id="GO:0005886">
    <property type="term" value="C:plasma membrane"/>
    <property type="evidence" value="ECO:0007669"/>
    <property type="project" value="UniProtKB-SubCell"/>
</dbReference>
<dbReference type="Proteomes" id="UP000708208">
    <property type="component" value="Unassembled WGS sequence"/>
</dbReference>
<feature type="domain" description="EGF-like" evidence="15">
    <location>
        <begin position="276"/>
        <end position="306"/>
    </location>
</feature>
<dbReference type="FunFam" id="2.170.300.10:FF:000041">
    <property type="entry name" value="Tyrosine protein kinase receptor tie-1, putative"/>
    <property type="match status" value="4"/>
</dbReference>
<comment type="subcellular location">
    <subcellularLocation>
        <location evidence="1">Cell membrane</location>
        <topology evidence="1">Single-pass membrane protein</topology>
    </subcellularLocation>
</comment>
<dbReference type="SMART" id="SM00180">
    <property type="entry name" value="EGF_Lam"/>
    <property type="match status" value="14"/>
</dbReference>
<keyword evidence="3 11" id="KW-0245">EGF-like domain</keyword>
<keyword evidence="8 13" id="KW-0472">Membrane</keyword>
<feature type="domain" description="EGF-like" evidence="15">
    <location>
        <begin position="190"/>
        <end position="220"/>
    </location>
</feature>
<comment type="caution">
    <text evidence="17">The sequence shown here is derived from an EMBL/GenBank/DDBJ whole genome shotgun (WGS) entry which is preliminary data.</text>
</comment>
<feature type="domain" description="EGF-like" evidence="15">
    <location>
        <begin position="706"/>
        <end position="741"/>
    </location>
</feature>
<dbReference type="EMBL" id="CAJVCH010194853">
    <property type="protein sequence ID" value="CAG7730461.1"/>
    <property type="molecule type" value="Genomic_DNA"/>
</dbReference>
<evidence type="ECO:0000256" key="6">
    <source>
        <dbReference type="ARBA" id="ARBA00022737"/>
    </source>
</evidence>
<feature type="disulfide bond" evidence="11">
    <location>
        <begin position="296"/>
        <end position="305"/>
    </location>
</feature>
<evidence type="ECO:0000256" key="2">
    <source>
        <dbReference type="ARBA" id="ARBA00022475"/>
    </source>
</evidence>
<evidence type="ECO:0000256" key="13">
    <source>
        <dbReference type="SAM" id="Phobius"/>
    </source>
</evidence>
<feature type="domain" description="EGF-like" evidence="15">
    <location>
        <begin position="403"/>
        <end position="438"/>
    </location>
</feature>
<proteinExistence type="inferred from homology"/>
<dbReference type="Pfam" id="PF23301">
    <property type="entry name" value="EGF_PEAR1L"/>
    <property type="match status" value="1"/>
</dbReference>
<keyword evidence="5 14" id="KW-0732">Signal</keyword>
<feature type="disulfide bond" evidence="11">
    <location>
        <begin position="428"/>
        <end position="437"/>
    </location>
</feature>
<keyword evidence="18" id="KW-1185">Reference proteome</keyword>
<dbReference type="Pfam" id="PF00053">
    <property type="entry name" value="EGF_laminin"/>
    <property type="match status" value="5"/>
</dbReference>
<feature type="disulfide bond" evidence="11">
    <location>
        <begin position="210"/>
        <end position="219"/>
    </location>
</feature>
<feature type="disulfide bond" evidence="11">
    <location>
        <begin position="731"/>
        <end position="740"/>
    </location>
</feature>
<protein>
    <submittedName>
        <fullName evidence="17">Uncharacterized protein</fullName>
    </submittedName>
</protein>
<comment type="similarity">
    <text evidence="10">Belongs to the MEGF family.</text>
</comment>
<sequence>MSTKYFPILTLFVLALAYEVSLTVIDQQKVCNHVEKYNTTVTVSEQKPVRVREFVWCLAVPPRCSRYITKIKTIQRNQSIEKTRSKAVCCKGFEETPDKKKCTPICSQGCVHGRCEAPDTCVCIENFGGPDCSSTCPEGKWGENCANTCQCIGEGSKCDVQTGKCTCGPGWQGDHCDQECPTDFYGQDCKEECRCKHGGTCHHVSGKCLCAAGWQGPLCEDPCPKGTHGNECSSKCNCQNGGSCHHATGKCHCLPGWRGEVCANPCPLGKWGAQCKQPCDCYNGGFCDPVNGNCNCLPGFTGEHCHLECQSGTWGDNCTKTCLCQNDAHCNAVNGTCTCEAGWTGKLCDEGSCTTGFYGPECQCKCTCNATNTQICHSRDGKCVCKPGWQGRDCTRPCSFNKWGAECLQVCECENGASCDPITGKCICATGYTGDKCEKFCPEGTYGNACEHTCSCKHASHCIPQTGQCICEKGWTGQQCDKECDEGFYDVDCKKKCDCKNNGVCNHISGECSCLPGFHGLKCEQTCPAMMFGLNCKSNCTCNKANTQRCDPVDGNCKCIGHWRGAECDSSCEKGMWGEKCENTCECGDGDCDQRSGICRCPPGKTGAKCEVACQDGTFGLDCAQKCPLCKNGSTCDPEKGHCICDPSYTGFFCSSPCPQGFYGEDCKEKCRCKNSGDCDPKTGKCRCLPGWYGDICSQPCPQGKYGFHCTQNCQCEHGDTCRSSDGECRCRSGWTGPRCSQSCPEGTYGDHCMKACQCPSDDYWCDPVNGCVIRESLDEFNNQIPLHGEDLETTFSCFRPAPPINSPESITETKEADGETGKYIGIVTSIFFILLILACIVVVYYRRKRQPKEDGVATYITNPTGNRPGYDNPMYNYQPSRTVVPVETLNNQKPNISSLKNNLTKQYRSKYDDDDFSSRGAASSHGYHNPMDQKNRDADATNGNLANNIYTSIENINENNDFSDHHYAEINQKKGRGYPEDTYDRLDYSRASSTVNPQYTQMSTVPRRGHGMTSSRASSTGEPSSVEVEDIAVTILVSTFASNGSSYDGVSPIADRTLEDLLEKYANIDQQNFWHPNSFNTGLQSREVIKISSVTKQSIPGVYKQWKTAHLGPSTVFAGLITNGIVLLDEYFNEIAFINASEELVALTVFSVWDDYRSMSELVIIVATVKASLHSYSFANSTVTHLGSWPLHHPVKSLELCTVDLMKKIIVVPQDPRGSVDIYNFKVDGNSSQLWFFQSLKLDRRTCLVVHDADSTCSIAYAAEKSIGLITYDPYARIFHEQSFQNVSSPCKQLTSFSLAYSQYLAYVPNGSNHTVQFFTDTGKGQLYQNSLPIQALEVIPLPGSDNREDILLVKTPDNFTKLYSYDGYGKLFKETFSCTEAICSLGENLSNGASTLANGTTTVFLAPTQKNKTEAIVLLIQSIIEDYPSPLFERARQQYNEFQSLTDLFKRFQQTVMATRTALDDALDRYGSNIITGNWSIRELSSYNVMMSDDHTSSNNPQHQKEVFEANFGTIEFNETPLRYEDFFLPDVATQTELDRFNKLVYQAKLDAHQTIPLESSEVIEVTEPQHIEANVQSSVIDSQNLHIRSINDVDRPQEFFNGLAQSGSPSGIHTNRSINFQGNVRVNNINTNFINGIPVQLMAFSSANNEFNTSIVVQNETYADSNVTAYTVSGLRIPEDILLASNLKGVNFTGTLTAKIGAFIESLVGGIRIDKRLEEGILLVDADQTISSSIEFDTVVLRNLSNIKYLNGRKLSEVIESIVLRNHEGLIRGSKTIWYPNVTANSLTIRDALNFIPFPDGYVFKGETDIITYGTKSFADITADKVTVDGYIDGIKTDQIVRLDSSSRPNKHANWTLYGPCTFEGDIHVTGSVGGIPVSQWEREDLSNFTSNNYLYQPNRQIVIENPVIVEELNVEHKVNGETYNETFGDILTCIQNQPMVVKGLTTFQNGVKLGETEVRTNAVNGQHLQNFLSRHKEQNITKNFVFNQPVDFSELVALGPIDGIWLNEALKDIIFLNHINESSQLTFDSLRTESDVTIFGPINDFKYFGSDVAVTRGRVNQTFENALFVNHLKAKNLYADKFYTAGTINGLNIDKWYQDRVTLSQDRTWTHPVEITGEAIFERNIHSKTINGESLLFLEKGVLRTNGELQTFSSPVVINGLVLARGPVRIQELLNGYSLTEIIRDSIPTDSNFLESITTAWKLENAVFNKLTVKGKTCGVDLVQLDLDSVRKNSSNVHFQGSTTFTQDVQVLGKLRTDLVNTGNMNDSFFTLNTAQEIQGNFNWKNDVQVDGILNVGGTINNISLEDFQHLYSFYNGIHHINSSVEFDDTFEAKHLEIEGFIQSRKLDRFLSSIVWLDSPTKQNVHGDLKFTQPFISESNIECDTLNGIDVSELARQLVLKNRGFVFNEQVCFTKPLQTGTLFVESGNVETTTGIVGGVNIEDLKTNSIPVNSVSPLSIDEMFFEDVSINGGLEGVSYVNGIPIQDLLTRNTPQNMTSLKVTHLRVLQKNIDIKGLFGGVNINDVHEDTVLVTNQAGFISGAKSFTGTVNILGNLKTDGKITSSLVMMNGTNVIKSPTVFEDDVIVTVNMILLGKWNNYTLSDMQQHGVSKYGDEVIKTRWNFPRGLILKNETASYGLIDGINMTSVEQESRKKVYDMEHSLSSEYTEFNQVCHTYQRLYNQTERSPLKLQSFDEQQVIFTKQKVTNMLTVEVGASLFLLVTSDTCRVYVYKWSTQKEEFHEFGLALVGESIDKWVRSSSNKTVIIVFSTASSKCGEDAEVGLYFTIPNAGGNFTAKKLISSGSVVDFKLVSDKMQGILLFVVYSETPEAVVVYSWNNSNYNFVLESSLNISTFIRTLDVTKLRNGDVEILLQTVFRVSIAVYSSSQKSLKEIGHADFYGSSKSMALFRADTSLYALVSTRETSKKAIKPDCNLQLFLATRGELQFLQKLTIYDLVSMEVVRVGNQVYVLVLTKPVGLYIYKFMGLSGLQTVSVHPLKFHHGEHLTSFQVTPWHYDTPLPFVLISNGYQAFTSGFDSEISKKSRPDGPTNENIYCIRVDRRCKNSRKN</sequence>
<dbReference type="FunFam" id="2.170.300.10:FF:000002">
    <property type="entry name" value="Multiple epidermal growth factor-like domains 10"/>
    <property type="match status" value="1"/>
</dbReference>
<feature type="disulfide bond" evidence="11">
    <location>
        <begin position="339"/>
        <end position="348"/>
    </location>
</feature>
<evidence type="ECO:0000256" key="7">
    <source>
        <dbReference type="ARBA" id="ARBA00022989"/>
    </source>
</evidence>
<dbReference type="PANTHER" id="PTHR24043">
    <property type="entry name" value="SCAVENGER RECEPTOR CLASS F"/>
    <property type="match status" value="1"/>
</dbReference>
<feature type="disulfide bond" evidence="11">
    <location>
        <begin position="253"/>
        <end position="262"/>
    </location>
</feature>
<accession>A0A8J2PB48</accession>
<dbReference type="OrthoDB" id="18487at2759"/>
<dbReference type="PROSITE" id="PS51041">
    <property type="entry name" value="EMI"/>
    <property type="match status" value="1"/>
</dbReference>
<feature type="chain" id="PRO_5035263675" evidence="14">
    <location>
        <begin position="18"/>
        <end position="3072"/>
    </location>
</feature>
<gene>
    <name evidence="17" type="ORF">AFUS01_LOCUS19105</name>
</gene>
<keyword evidence="4 13" id="KW-0812">Transmembrane</keyword>
<dbReference type="InterPro" id="IPR057138">
    <property type="entry name" value="EGF_PEAR1L-like"/>
</dbReference>
<evidence type="ECO:0000256" key="14">
    <source>
        <dbReference type="SAM" id="SignalP"/>
    </source>
</evidence>
<comment type="caution">
    <text evidence="11">Lacks conserved residue(s) required for the propagation of feature annotation.</text>
</comment>
<feature type="region of interest" description="Disordered" evidence="12">
    <location>
        <begin position="1002"/>
        <end position="1025"/>
    </location>
</feature>
<keyword evidence="7 13" id="KW-1133">Transmembrane helix</keyword>
<feature type="compositionally biased region" description="Polar residues" evidence="12">
    <location>
        <begin position="1013"/>
        <end position="1024"/>
    </location>
</feature>
<dbReference type="InterPro" id="IPR000742">
    <property type="entry name" value="EGF"/>
</dbReference>
<evidence type="ECO:0000256" key="12">
    <source>
        <dbReference type="SAM" id="MobiDB-lite"/>
    </source>
</evidence>
<feature type="domain" description="EGF-like" evidence="15">
    <location>
        <begin position="314"/>
        <end position="349"/>
    </location>
</feature>
<dbReference type="PANTHER" id="PTHR24043:SF8">
    <property type="entry name" value="EGF-LIKE DOMAIN-CONTAINING PROTEIN"/>
    <property type="match status" value="1"/>
</dbReference>
<evidence type="ECO:0000256" key="11">
    <source>
        <dbReference type="PROSITE-ProRule" id="PRU00076"/>
    </source>
</evidence>
<feature type="domain" description="EGF-like" evidence="15">
    <location>
        <begin position="494"/>
        <end position="524"/>
    </location>
</feature>
<keyword evidence="9 11" id="KW-1015">Disulfide bond</keyword>
<evidence type="ECO:0000313" key="17">
    <source>
        <dbReference type="EMBL" id="CAG7730461.1"/>
    </source>
</evidence>
<reference evidence="17" key="1">
    <citation type="submission" date="2021-06" db="EMBL/GenBank/DDBJ databases">
        <authorList>
            <person name="Hodson N. C."/>
            <person name="Mongue J. A."/>
            <person name="Jaron S. K."/>
        </authorList>
    </citation>
    <scope>NUCLEOTIDE SEQUENCE</scope>
</reference>
<dbReference type="GO" id="GO:0048731">
    <property type="term" value="P:system development"/>
    <property type="evidence" value="ECO:0007669"/>
    <property type="project" value="UniProtKB-ARBA"/>
</dbReference>
<evidence type="ECO:0000313" key="18">
    <source>
        <dbReference type="Proteomes" id="UP000708208"/>
    </source>
</evidence>
<keyword evidence="6" id="KW-0677">Repeat</keyword>
<feature type="domain" description="EGF-like" evidence="15">
    <location>
        <begin position="228"/>
        <end position="263"/>
    </location>
</feature>
<evidence type="ECO:0000259" key="15">
    <source>
        <dbReference type="PROSITE" id="PS50026"/>
    </source>
</evidence>
<dbReference type="InterPro" id="IPR042635">
    <property type="entry name" value="MEGF10/SREC1/2-like"/>
</dbReference>
<dbReference type="InterPro" id="IPR011489">
    <property type="entry name" value="EMI_domain"/>
</dbReference>
<evidence type="ECO:0000256" key="8">
    <source>
        <dbReference type="ARBA" id="ARBA00023136"/>
    </source>
</evidence>
<dbReference type="PROSITE" id="PS00022">
    <property type="entry name" value="EGF_1"/>
    <property type="match status" value="12"/>
</dbReference>
<dbReference type="CDD" id="cd00055">
    <property type="entry name" value="EGF_Lam"/>
    <property type="match status" value="10"/>
</dbReference>
<feature type="disulfide bond" evidence="11">
    <location>
        <begin position="514"/>
        <end position="523"/>
    </location>
</feature>
<dbReference type="SMART" id="SM00181">
    <property type="entry name" value="EGF"/>
    <property type="match status" value="14"/>
</dbReference>
<evidence type="ECO:0000256" key="9">
    <source>
        <dbReference type="ARBA" id="ARBA00023157"/>
    </source>
</evidence>
<feature type="domain" description="EMI" evidence="16">
    <location>
        <begin position="27"/>
        <end position="104"/>
    </location>
</feature>
<evidence type="ECO:0000256" key="1">
    <source>
        <dbReference type="ARBA" id="ARBA00004162"/>
    </source>
</evidence>
<dbReference type="PROSITE" id="PS01186">
    <property type="entry name" value="EGF_2"/>
    <property type="match status" value="1"/>
</dbReference>
<organism evidence="17 18">
    <name type="scientific">Allacma fusca</name>
    <dbReference type="NCBI Taxonomy" id="39272"/>
    <lineage>
        <taxon>Eukaryota</taxon>
        <taxon>Metazoa</taxon>
        <taxon>Ecdysozoa</taxon>
        <taxon>Arthropoda</taxon>
        <taxon>Hexapoda</taxon>
        <taxon>Collembola</taxon>
        <taxon>Symphypleona</taxon>
        <taxon>Sminthuridae</taxon>
        <taxon>Allacma</taxon>
    </lineage>
</organism>
<feature type="signal peptide" evidence="14">
    <location>
        <begin position="1"/>
        <end position="17"/>
    </location>
</feature>
<name>A0A8J2PB48_9HEXA</name>
<feature type="transmembrane region" description="Helical" evidence="13">
    <location>
        <begin position="824"/>
        <end position="846"/>
    </location>
</feature>
<dbReference type="CDD" id="cd00054">
    <property type="entry name" value="EGF_CA"/>
    <property type="match status" value="1"/>
</dbReference>
<evidence type="ECO:0000259" key="16">
    <source>
        <dbReference type="PROSITE" id="PS51041"/>
    </source>
</evidence>
<evidence type="ECO:0000256" key="4">
    <source>
        <dbReference type="ARBA" id="ARBA00022692"/>
    </source>
</evidence>
<evidence type="ECO:0000256" key="3">
    <source>
        <dbReference type="ARBA" id="ARBA00022536"/>
    </source>
</evidence>
<dbReference type="GO" id="GO:0048513">
    <property type="term" value="P:animal organ development"/>
    <property type="evidence" value="ECO:0007669"/>
    <property type="project" value="UniProtKB-ARBA"/>
</dbReference>
<keyword evidence="2" id="KW-1003">Cell membrane</keyword>
<evidence type="ECO:0000256" key="5">
    <source>
        <dbReference type="ARBA" id="ARBA00022729"/>
    </source>
</evidence>
<dbReference type="GO" id="GO:0005044">
    <property type="term" value="F:scavenger receptor activity"/>
    <property type="evidence" value="ECO:0007669"/>
    <property type="project" value="InterPro"/>
</dbReference>
<evidence type="ECO:0000256" key="10">
    <source>
        <dbReference type="ARBA" id="ARBA00038377"/>
    </source>
</evidence>
<feature type="region of interest" description="Disordered" evidence="12">
    <location>
        <begin position="911"/>
        <end position="944"/>
    </location>
</feature>